<dbReference type="PANTHER" id="PTHR33406">
    <property type="entry name" value="MEMBRANE PROTEIN MJ1562-RELATED"/>
    <property type="match status" value="1"/>
</dbReference>
<dbReference type="SUPFAM" id="SSF82866">
    <property type="entry name" value="Multidrug efflux transporter AcrB transmembrane domain"/>
    <property type="match status" value="1"/>
</dbReference>
<evidence type="ECO:0000256" key="2">
    <source>
        <dbReference type="ARBA" id="ARBA00010157"/>
    </source>
</evidence>
<comment type="similarity">
    <text evidence="2">Belongs to the resistance-nodulation-cell division (RND) (TC 2.A.6) family. MmpL subfamily.</text>
</comment>
<organism evidence="9 10">
    <name type="scientific">Alkalibacillus filiformis</name>
    <dbReference type="NCBI Taxonomy" id="200990"/>
    <lineage>
        <taxon>Bacteria</taxon>
        <taxon>Bacillati</taxon>
        <taxon>Bacillota</taxon>
        <taxon>Bacilli</taxon>
        <taxon>Bacillales</taxon>
        <taxon>Bacillaceae</taxon>
        <taxon>Alkalibacillus</taxon>
    </lineage>
</organism>
<evidence type="ECO:0000256" key="3">
    <source>
        <dbReference type="ARBA" id="ARBA00022475"/>
    </source>
</evidence>
<dbReference type="EMBL" id="JAUSUP010000002">
    <property type="protein sequence ID" value="MDQ0351368.1"/>
    <property type="molecule type" value="Genomic_DNA"/>
</dbReference>
<keyword evidence="6 7" id="KW-0472">Membrane</keyword>
<dbReference type="InterPro" id="IPR004869">
    <property type="entry name" value="MMPL_dom"/>
</dbReference>
<evidence type="ECO:0000256" key="5">
    <source>
        <dbReference type="ARBA" id="ARBA00022989"/>
    </source>
</evidence>
<comment type="subcellular location">
    <subcellularLocation>
        <location evidence="1">Cell membrane</location>
        <topology evidence="1">Multi-pass membrane protein</topology>
    </subcellularLocation>
</comment>
<proteinExistence type="inferred from homology"/>
<evidence type="ECO:0000259" key="8">
    <source>
        <dbReference type="Pfam" id="PF03176"/>
    </source>
</evidence>
<evidence type="ECO:0000256" key="6">
    <source>
        <dbReference type="ARBA" id="ARBA00023136"/>
    </source>
</evidence>
<feature type="transmembrane region" description="Helical" evidence="7">
    <location>
        <begin position="313"/>
        <end position="331"/>
    </location>
</feature>
<evidence type="ECO:0000256" key="1">
    <source>
        <dbReference type="ARBA" id="ARBA00004651"/>
    </source>
</evidence>
<dbReference type="Gene3D" id="1.20.1640.10">
    <property type="entry name" value="Multidrug efflux transporter AcrB transmembrane domain"/>
    <property type="match status" value="1"/>
</dbReference>
<gene>
    <name evidence="9" type="ORF">J2R98_001182</name>
</gene>
<keyword evidence="10" id="KW-1185">Reference proteome</keyword>
<dbReference type="RefSeq" id="WP_307067045.1">
    <property type="nucleotide sequence ID" value="NZ_JAUSUP010000002.1"/>
</dbReference>
<evidence type="ECO:0000313" key="10">
    <source>
        <dbReference type="Proteomes" id="UP001236723"/>
    </source>
</evidence>
<protein>
    <submittedName>
        <fullName evidence="9">RND superfamily exporter protein</fullName>
    </submittedName>
</protein>
<dbReference type="Proteomes" id="UP001236723">
    <property type="component" value="Unassembled WGS sequence"/>
</dbReference>
<reference evidence="9 10" key="1">
    <citation type="submission" date="2023-07" db="EMBL/GenBank/DDBJ databases">
        <title>Genomic Encyclopedia of Type Strains, Phase IV (KMG-IV): sequencing the most valuable type-strain genomes for metagenomic binning, comparative biology and taxonomic classification.</title>
        <authorList>
            <person name="Goeker M."/>
        </authorList>
    </citation>
    <scope>NUCLEOTIDE SEQUENCE [LARGE SCALE GENOMIC DNA]</scope>
    <source>
        <strain evidence="9 10">DSM 15448</strain>
    </source>
</reference>
<name>A0ABU0DSD5_9BACI</name>
<evidence type="ECO:0000256" key="7">
    <source>
        <dbReference type="SAM" id="Phobius"/>
    </source>
</evidence>
<feature type="transmembrane region" description="Helical" evidence="7">
    <location>
        <begin position="287"/>
        <end position="307"/>
    </location>
</feature>
<keyword evidence="3" id="KW-1003">Cell membrane</keyword>
<accession>A0ABU0DSD5</accession>
<dbReference type="Pfam" id="PF03176">
    <property type="entry name" value="MMPL"/>
    <property type="match status" value="1"/>
</dbReference>
<keyword evidence="5 7" id="KW-1133">Transmembrane helix</keyword>
<dbReference type="PANTHER" id="PTHR33406:SF6">
    <property type="entry name" value="MEMBRANE PROTEIN YDGH-RELATED"/>
    <property type="match status" value="1"/>
</dbReference>
<dbReference type="InterPro" id="IPR050545">
    <property type="entry name" value="Mycobact_MmpL"/>
</dbReference>
<sequence>MKSLIARLLIRKPVKSVFITLLIMALLLTGVQFIEMKTGNDTLVEPHTAVYKNNEMLNEEFGGESVIVLFKAEDSKSLLSVDTFEIMEMMTTFSKEQENTIHSVISPYTLLESIQEQQRRSKELGLGEMKEELLDLSGKLKSDNIQASRSLNEMSNQISIFTSQGDAYYHRVPKEQETLNKFLYEQNGKGELRHGFADMIKDDRYTSMTITFRGGISDSDKSDFIEGLSESYNERNYPNLNITISGKPVLDDDIRQSMQESIQQMLALSTALMVLVLFIVFPVSWRLLPLATIFIALLGTVGLMGWLGVPITMVSMAVFPILIGLGIDYAIQFQNRYTEELRRDVESHE</sequence>
<feature type="transmembrane region" description="Helical" evidence="7">
    <location>
        <begin position="262"/>
        <end position="280"/>
    </location>
</feature>
<evidence type="ECO:0000256" key="4">
    <source>
        <dbReference type="ARBA" id="ARBA00022692"/>
    </source>
</evidence>
<keyword evidence="4 7" id="KW-0812">Transmembrane</keyword>
<feature type="domain" description="Membrane transport protein MMPL" evidence="8">
    <location>
        <begin position="201"/>
        <end position="347"/>
    </location>
</feature>
<comment type="caution">
    <text evidence="9">The sequence shown here is derived from an EMBL/GenBank/DDBJ whole genome shotgun (WGS) entry which is preliminary data.</text>
</comment>
<evidence type="ECO:0000313" key="9">
    <source>
        <dbReference type="EMBL" id="MDQ0351368.1"/>
    </source>
</evidence>